<organism evidence="3 4">
    <name type="scientific">Penicillium roqueforti (strain FM164)</name>
    <dbReference type="NCBI Taxonomy" id="1365484"/>
    <lineage>
        <taxon>Eukaryota</taxon>
        <taxon>Fungi</taxon>
        <taxon>Dikarya</taxon>
        <taxon>Ascomycota</taxon>
        <taxon>Pezizomycotina</taxon>
        <taxon>Eurotiomycetes</taxon>
        <taxon>Eurotiomycetidae</taxon>
        <taxon>Eurotiales</taxon>
        <taxon>Aspergillaceae</taxon>
        <taxon>Penicillium</taxon>
    </lineage>
</organism>
<evidence type="ECO:0000256" key="1">
    <source>
        <dbReference type="SAM" id="MobiDB-lite"/>
    </source>
</evidence>
<dbReference type="OrthoDB" id="5598028at2759"/>
<feature type="compositionally biased region" description="Polar residues" evidence="1">
    <location>
        <begin position="374"/>
        <end position="384"/>
    </location>
</feature>
<dbReference type="InterPro" id="IPR058933">
    <property type="entry name" value="YMC020W-like_ab_hydrolase"/>
</dbReference>
<feature type="region of interest" description="Disordered" evidence="1">
    <location>
        <begin position="1"/>
        <end position="42"/>
    </location>
</feature>
<protein>
    <submittedName>
        <fullName evidence="3">Genomic scaffold, ProqFM164S02</fullName>
    </submittedName>
</protein>
<feature type="region of interest" description="Disordered" evidence="1">
    <location>
        <begin position="267"/>
        <end position="419"/>
    </location>
</feature>
<feature type="compositionally biased region" description="Basic and acidic residues" evidence="1">
    <location>
        <begin position="135"/>
        <end position="166"/>
    </location>
</feature>
<feature type="compositionally biased region" description="Polar residues" evidence="1">
    <location>
        <begin position="197"/>
        <end position="209"/>
    </location>
</feature>
<evidence type="ECO:0000313" key="3">
    <source>
        <dbReference type="EMBL" id="CDM30704.1"/>
    </source>
</evidence>
<dbReference type="InterPro" id="IPR058934">
    <property type="entry name" value="YMC020W-like"/>
</dbReference>
<feature type="compositionally biased region" description="Polar residues" evidence="1">
    <location>
        <begin position="267"/>
        <end position="299"/>
    </location>
</feature>
<keyword evidence="4" id="KW-1185">Reference proteome</keyword>
<feature type="compositionally biased region" description="Polar residues" evidence="1">
    <location>
        <begin position="319"/>
        <end position="333"/>
    </location>
</feature>
<name>W6Q908_PENRF</name>
<evidence type="ECO:0000313" key="4">
    <source>
        <dbReference type="Proteomes" id="UP000030686"/>
    </source>
</evidence>
<feature type="compositionally biased region" description="Low complexity" evidence="1">
    <location>
        <begin position="70"/>
        <end position="83"/>
    </location>
</feature>
<proteinExistence type="predicted"/>
<feature type="compositionally biased region" description="Polar residues" evidence="1">
    <location>
        <begin position="105"/>
        <end position="130"/>
    </location>
</feature>
<dbReference type="Pfam" id="PF26147">
    <property type="entry name" value="AB_HYDROLASE_YMC0-YMC35"/>
    <property type="match status" value="1"/>
</dbReference>
<dbReference type="PANTHER" id="PTHR47349:SF1">
    <property type="entry name" value="AER328WP"/>
    <property type="match status" value="1"/>
</dbReference>
<evidence type="ECO:0000259" key="2">
    <source>
        <dbReference type="Pfam" id="PF26147"/>
    </source>
</evidence>
<sequence length="825" mass="90004">MTPKGSRKRVKTSPSGVDSPAELSGDGRDRSDSQSRGYNASWYPGSWSSIAKVSKAAPVTEVARESISAAKSVASNVTNSSASLLDTSTKNRYSSIQLTRKAGASTRSLPADATTTRVNIASDGSASTTAVDDPESSRALEPAKSDKETPNESDIKPLEEPAKEQKATPNADPSTLHAGSAEGPEQSSRWLSWIYGPSTTSKGPTNVPDSTPAVENPLAENQMAEQSTQPIVKDYTAREEEQLDPEPEQTKDTVEVTLTSQKRSWLQMWYGTNTPSQQNNPPSTESTITPSANSDSTDTPDTKMAPQDPPDEPAERAGGSQTPVGTTRSSGWSFWSKDSNKDGSSNKPQEAEAIEASMGPNSPSNHTALEPDTDSNIKITQKSSIKVKPTKDKRLKVGPTTESTPTSTPPVEPRPADVTASKQLQQILPNQVLPKFEETYAFEQSPSILQSLGRFLNYGKGTEVRHVSRVKDPLHVRHALAIGVHGYFPAPFIRSVLGQPTGTSIRFSNMAADAIRKYTESHGYSCEIAKIALEGEGRITERVDLLWKLLLNWMEEIRKADFVMFACHSQGVPVTIMLVAKLIQFGCLDAKRVGICAMAGVNLGPFPDYRSRWISGSAGELFEFALPYSKVSKEYEAALKCALNFGVRISYIGSIDDQLVSLESSLFSPIAHPYVYRAVFVDGRVHTPSFLSHLVGFVLKLRNLGISDHGLIRELSTPLAGSLYSGEGHSRLYDEEAVYSMAIEFALETSSVSDSALSVKRASSSVTPNPYILPFAMRGLLEEEYVRRELHNETMELLKQFDDWKPSSKVLKDVKFRLEGIRSKL</sequence>
<dbReference type="EMBL" id="HG792016">
    <property type="protein sequence ID" value="CDM30704.1"/>
    <property type="molecule type" value="Genomic_DNA"/>
</dbReference>
<reference evidence="3" key="1">
    <citation type="journal article" date="2014" name="Nat. Commun.">
        <title>Multiple recent horizontal transfers of a large genomic region in cheese making fungi.</title>
        <authorList>
            <person name="Cheeseman K."/>
            <person name="Ropars J."/>
            <person name="Renault P."/>
            <person name="Dupont J."/>
            <person name="Gouzy J."/>
            <person name="Branca A."/>
            <person name="Abraham A.L."/>
            <person name="Ceppi M."/>
            <person name="Conseiller E."/>
            <person name="Debuchy R."/>
            <person name="Malagnac F."/>
            <person name="Goarin A."/>
            <person name="Silar P."/>
            <person name="Lacoste S."/>
            <person name="Sallet E."/>
            <person name="Bensimon A."/>
            <person name="Giraud T."/>
            <person name="Brygoo Y."/>
        </authorList>
    </citation>
    <scope>NUCLEOTIDE SEQUENCE [LARGE SCALE GENOMIC DNA]</scope>
    <source>
        <strain evidence="3">FM164</strain>
    </source>
</reference>
<dbReference type="AlphaFoldDB" id="W6Q908"/>
<feature type="compositionally biased region" description="Basic residues" evidence="1">
    <location>
        <begin position="1"/>
        <end position="11"/>
    </location>
</feature>
<gene>
    <name evidence="3" type="ORF">PROQFM164_S02g000854</name>
</gene>
<feature type="region of interest" description="Disordered" evidence="1">
    <location>
        <begin position="70"/>
        <end position="255"/>
    </location>
</feature>
<feature type="compositionally biased region" description="Polar residues" evidence="1">
    <location>
        <begin position="84"/>
        <end position="98"/>
    </location>
</feature>
<feature type="domain" description="YMC020W-like alpha/beta hydrolase" evidence="2">
    <location>
        <begin position="433"/>
        <end position="784"/>
    </location>
</feature>
<dbReference type="OMA" id="KLLLNWM"/>
<accession>W6Q908</accession>
<dbReference type="PANTHER" id="PTHR47349">
    <property type="entry name" value="CHROMOSOME 8, WHOLE GENOME SHOTGUN SEQUENCE"/>
    <property type="match status" value="1"/>
</dbReference>
<dbReference type="Proteomes" id="UP000030686">
    <property type="component" value="Unassembled WGS sequence"/>
</dbReference>